<sequence length="82" mass="8247">MNNIDLRKRMVLFVLGMGLIGGALGYAVGCKDGASCKLNPTLRLVAIAQGAGAGCGAAIGASLPALLSSNASESNRRKKGTK</sequence>
<reference evidence="1" key="2">
    <citation type="journal article" date="2022" name="Microbiol. Resour. Announc.">
        <title>Metagenome Sequencing to Explore Phylogenomics of Terrestrial Cyanobacteria.</title>
        <authorList>
            <person name="Ward R.D."/>
            <person name="Stajich J.E."/>
            <person name="Johansen J.R."/>
            <person name="Huntemann M."/>
            <person name="Clum A."/>
            <person name="Foster B."/>
            <person name="Foster B."/>
            <person name="Roux S."/>
            <person name="Palaniappan K."/>
            <person name="Varghese N."/>
            <person name="Mukherjee S."/>
            <person name="Reddy T.B.K."/>
            <person name="Daum C."/>
            <person name="Copeland A."/>
            <person name="Chen I.A."/>
            <person name="Ivanova N.N."/>
            <person name="Kyrpides N.C."/>
            <person name="Shapiro N."/>
            <person name="Eloe-Fadrosh E.A."/>
            <person name="Pietrasiak N."/>
        </authorList>
    </citation>
    <scope>NUCLEOTIDE SEQUENCE</scope>
    <source>
        <strain evidence="1">UHER 2000/2452</strain>
    </source>
</reference>
<evidence type="ECO:0000313" key="1">
    <source>
        <dbReference type="EMBL" id="MBW4660264.1"/>
    </source>
</evidence>
<reference evidence="1" key="1">
    <citation type="submission" date="2021-05" db="EMBL/GenBank/DDBJ databases">
        <authorList>
            <person name="Pietrasiak N."/>
            <person name="Ward R."/>
            <person name="Stajich J.E."/>
            <person name="Kurbessoian T."/>
        </authorList>
    </citation>
    <scope>NUCLEOTIDE SEQUENCE</scope>
    <source>
        <strain evidence="1">UHER 2000/2452</strain>
    </source>
</reference>
<comment type="caution">
    <text evidence="1">The sequence shown here is derived from an EMBL/GenBank/DDBJ whole genome shotgun (WGS) entry which is preliminary data.</text>
</comment>
<accession>A0A951QE68</accession>
<proteinExistence type="predicted"/>
<evidence type="ECO:0000313" key="2">
    <source>
        <dbReference type="Proteomes" id="UP000757435"/>
    </source>
</evidence>
<protein>
    <submittedName>
        <fullName evidence="1">Uncharacterized protein</fullName>
    </submittedName>
</protein>
<name>A0A951QE68_9CYAN</name>
<dbReference type="EMBL" id="JAHHHD010000019">
    <property type="protein sequence ID" value="MBW4660264.1"/>
    <property type="molecule type" value="Genomic_DNA"/>
</dbReference>
<dbReference type="Proteomes" id="UP000757435">
    <property type="component" value="Unassembled WGS sequence"/>
</dbReference>
<organism evidence="1 2">
    <name type="scientific">Drouetiella hepatica Uher 2000/2452</name>
    <dbReference type="NCBI Taxonomy" id="904376"/>
    <lineage>
        <taxon>Bacteria</taxon>
        <taxon>Bacillati</taxon>
        <taxon>Cyanobacteriota</taxon>
        <taxon>Cyanophyceae</taxon>
        <taxon>Oculatellales</taxon>
        <taxon>Oculatellaceae</taxon>
        <taxon>Drouetiella</taxon>
    </lineage>
</organism>
<gene>
    <name evidence="1" type="ORF">KME15_16435</name>
</gene>
<dbReference type="AlphaFoldDB" id="A0A951QE68"/>